<proteinExistence type="predicted"/>
<keyword evidence="1" id="KW-1133">Transmembrane helix</keyword>
<keyword evidence="1" id="KW-0472">Membrane</keyword>
<evidence type="ECO:0000313" key="2">
    <source>
        <dbReference type="EMBL" id="QYA57285.1"/>
    </source>
</evidence>
<accession>A0AAE8BC05</accession>
<protein>
    <submittedName>
        <fullName evidence="2">Uncharacterized protein</fullName>
    </submittedName>
</protein>
<name>A0AAE8BC05_9CAUD</name>
<feature type="transmembrane region" description="Helical" evidence="1">
    <location>
        <begin position="12"/>
        <end position="33"/>
    </location>
</feature>
<sequence>MKLFKNDDAFGWSMAFAVACIMVIFLSSVYIAVGV</sequence>
<evidence type="ECO:0000256" key="1">
    <source>
        <dbReference type="SAM" id="Phobius"/>
    </source>
</evidence>
<dbReference type="EMBL" id="MW749004">
    <property type="protein sequence ID" value="QYA57285.1"/>
    <property type="molecule type" value="Genomic_DNA"/>
</dbReference>
<evidence type="ECO:0000313" key="3">
    <source>
        <dbReference type="Proteomes" id="UP000827415"/>
    </source>
</evidence>
<reference evidence="2 3" key="1">
    <citation type="submission" date="2021-03" db="EMBL/GenBank/DDBJ databases">
        <authorList>
            <person name="Thompson D.W."/>
            <person name="Brown H.M.F."/>
            <person name="Thompson S.D."/>
            <person name="Grose J.H."/>
        </authorList>
    </citation>
    <scope>NUCLEOTIDE SEQUENCE [LARGE SCALE GENOMIC DNA]</scope>
</reference>
<keyword evidence="3" id="KW-1185">Reference proteome</keyword>
<gene>
    <name evidence="2" type="ORF">ZYZZX_57</name>
</gene>
<keyword evidence="1" id="KW-0812">Transmembrane</keyword>
<dbReference type="PROSITE" id="PS51257">
    <property type="entry name" value="PROKAR_LIPOPROTEIN"/>
    <property type="match status" value="1"/>
</dbReference>
<organism evidence="2 3">
    <name type="scientific">Hafnia phage vB_HpaM_Zyzzx</name>
    <dbReference type="NCBI Taxonomy" id="2836109"/>
    <lineage>
        <taxon>Viruses</taxon>
        <taxon>Duplodnaviria</taxon>
        <taxon>Heunggongvirae</taxon>
        <taxon>Uroviricota</taxon>
        <taxon>Caudoviricetes</taxon>
        <taxon>Andersonviridae</taxon>
        <taxon>Andersonviridae incertae sedis</taxon>
        <taxon>Daniellevirus</taxon>
        <taxon>Daniellevirus Zyzzx</taxon>
    </lineage>
</organism>
<dbReference type="Proteomes" id="UP000827415">
    <property type="component" value="Segment"/>
</dbReference>